<evidence type="ECO:0000259" key="2">
    <source>
        <dbReference type="Pfam" id="PF13473"/>
    </source>
</evidence>
<keyword evidence="1" id="KW-0812">Transmembrane</keyword>
<dbReference type="InterPro" id="IPR028096">
    <property type="entry name" value="EfeO_Cupredoxin"/>
</dbReference>
<organism evidence="3">
    <name type="scientific">uncultured Chloroflexia bacterium</name>
    <dbReference type="NCBI Taxonomy" id="1672391"/>
    <lineage>
        <taxon>Bacteria</taxon>
        <taxon>Bacillati</taxon>
        <taxon>Chloroflexota</taxon>
        <taxon>Chloroflexia</taxon>
        <taxon>environmental samples</taxon>
    </lineage>
</organism>
<dbReference type="Gene3D" id="2.60.40.420">
    <property type="entry name" value="Cupredoxins - blue copper proteins"/>
    <property type="match status" value="1"/>
</dbReference>
<sequence>MNVCPVCRNVNVLDATVCRFCRAALTPPPPPRAVDPAPPARRRWPWFAGGGALLLLLVIGGGVLFGGGGGGGAAQAAGAAIEVGTGTGPSLEFVPKTLQAPRETPIVLTFVNASTVPHNLTFEGGNYGATDPNVAPQASDTVEFTTPASGALKFVCTLHPGMEGELVVQ</sequence>
<dbReference type="AlphaFoldDB" id="A0A6J4IQ24"/>
<reference evidence="3" key="1">
    <citation type="submission" date="2020-02" db="EMBL/GenBank/DDBJ databases">
        <authorList>
            <person name="Meier V. D."/>
        </authorList>
    </citation>
    <scope>NUCLEOTIDE SEQUENCE</scope>
    <source>
        <strain evidence="3">AVDCRST_MAG26</strain>
    </source>
</reference>
<proteinExistence type="predicted"/>
<evidence type="ECO:0000313" key="3">
    <source>
        <dbReference type="EMBL" id="CAA9256694.1"/>
    </source>
</evidence>
<protein>
    <recommendedName>
        <fullName evidence="2">EfeO-type cupredoxin-like domain-containing protein</fullName>
    </recommendedName>
</protein>
<gene>
    <name evidence="3" type="ORF">AVDCRST_MAG26-2140</name>
</gene>
<dbReference type="SUPFAM" id="SSF49503">
    <property type="entry name" value="Cupredoxins"/>
    <property type="match status" value="1"/>
</dbReference>
<keyword evidence="1" id="KW-1133">Transmembrane helix</keyword>
<feature type="transmembrane region" description="Helical" evidence="1">
    <location>
        <begin position="44"/>
        <end position="65"/>
    </location>
</feature>
<evidence type="ECO:0000256" key="1">
    <source>
        <dbReference type="SAM" id="Phobius"/>
    </source>
</evidence>
<keyword evidence="1" id="KW-0472">Membrane</keyword>
<name>A0A6J4IQ24_9CHLR</name>
<dbReference type="Pfam" id="PF13473">
    <property type="entry name" value="Cupredoxin_1"/>
    <property type="match status" value="1"/>
</dbReference>
<dbReference type="EMBL" id="CADCTK010000488">
    <property type="protein sequence ID" value="CAA9256694.1"/>
    <property type="molecule type" value="Genomic_DNA"/>
</dbReference>
<accession>A0A6J4IQ24</accession>
<dbReference type="InterPro" id="IPR008972">
    <property type="entry name" value="Cupredoxin"/>
</dbReference>
<feature type="domain" description="EfeO-type cupredoxin-like" evidence="2">
    <location>
        <begin position="92"/>
        <end position="168"/>
    </location>
</feature>